<dbReference type="PANTHER" id="PTHR38039">
    <property type="entry name" value="TOXIN YOEB"/>
    <property type="match status" value="1"/>
</dbReference>
<dbReference type="Proteomes" id="UP000077071">
    <property type="component" value="Chromosome"/>
</dbReference>
<proteinExistence type="inferred from homology"/>
<organism evidence="8 9">
    <name type="scientific">Rathayibacter tritici</name>
    <dbReference type="NCBI Taxonomy" id="33888"/>
    <lineage>
        <taxon>Bacteria</taxon>
        <taxon>Bacillati</taxon>
        <taxon>Actinomycetota</taxon>
        <taxon>Actinomycetes</taxon>
        <taxon>Micrococcales</taxon>
        <taxon>Microbacteriaceae</taxon>
        <taxon>Rathayibacter</taxon>
    </lineage>
</organism>
<evidence type="ECO:0000256" key="2">
    <source>
        <dbReference type="ARBA" id="ARBA00022649"/>
    </source>
</evidence>
<keyword evidence="2" id="KW-1277">Toxin-antitoxin system</keyword>
<evidence type="ECO:0000256" key="7">
    <source>
        <dbReference type="ARBA" id="ARBA00050056"/>
    </source>
</evidence>
<dbReference type="InterPro" id="IPR035093">
    <property type="entry name" value="RelE/ParE_toxin_dom_sf"/>
</dbReference>
<evidence type="ECO:0000313" key="8">
    <source>
        <dbReference type="EMBL" id="AND17901.1"/>
    </source>
</evidence>
<comment type="similarity">
    <text evidence="1">Belongs to the YoeB family.</text>
</comment>
<dbReference type="GO" id="GO:0006401">
    <property type="term" value="P:RNA catabolic process"/>
    <property type="evidence" value="ECO:0007669"/>
    <property type="project" value="InterPro"/>
</dbReference>
<gene>
    <name evidence="8" type="ORF">A6122_2792</name>
</gene>
<dbReference type="InterPro" id="IPR009614">
    <property type="entry name" value="YoeB_toxin"/>
</dbReference>
<dbReference type="AlphaFoldDB" id="A0A169C758"/>
<dbReference type="PANTHER" id="PTHR38039:SF1">
    <property type="entry name" value="TOXIN YOEB"/>
    <property type="match status" value="1"/>
</dbReference>
<dbReference type="GO" id="GO:0045892">
    <property type="term" value="P:negative regulation of DNA-templated transcription"/>
    <property type="evidence" value="ECO:0007669"/>
    <property type="project" value="TreeGrafter"/>
</dbReference>
<dbReference type="Pfam" id="PF06769">
    <property type="entry name" value="YoeB_toxin"/>
    <property type="match status" value="1"/>
</dbReference>
<name>A0A169C758_9MICO</name>
<protein>
    <recommendedName>
        <fullName evidence="7">Endoribonuclease YoeB</fullName>
    </recommendedName>
    <alternativeName>
        <fullName evidence="6">Putative mRNA interferase YoeB</fullName>
    </alternativeName>
</protein>
<evidence type="ECO:0000256" key="4">
    <source>
        <dbReference type="ARBA" id="ARBA00022759"/>
    </source>
</evidence>
<evidence type="ECO:0000313" key="9">
    <source>
        <dbReference type="Proteomes" id="UP000077071"/>
    </source>
</evidence>
<evidence type="ECO:0000256" key="6">
    <source>
        <dbReference type="ARBA" id="ARBA00030388"/>
    </source>
</evidence>
<reference evidence="8 9" key="1">
    <citation type="submission" date="2016-05" db="EMBL/GenBank/DDBJ databases">
        <title>Complete genome sequence of Rathayibacter tritici NCPPB 1953.</title>
        <authorList>
            <person name="Park J."/>
            <person name="Lee H.-H."/>
            <person name="Lee S.-W."/>
            <person name="Seo Y.-S."/>
        </authorList>
    </citation>
    <scope>NUCLEOTIDE SEQUENCE [LARGE SCALE GENOMIC DNA]</scope>
    <source>
        <strain evidence="8 9">NCPPB 1953</strain>
    </source>
</reference>
<keyword evidence="3" id="KW-0540">Nuclease</keyword>
<dbReference type="EMBL" id="CP015515">
    <property type="protein sequence ID" value="AND17901.1"/>
    <property type="molecule type" value="Genomic_DNA"/>
</dbReference>
<dbReference type="GO" id="GO:0016787">
    <property type="term" value="F:hydrolase activity"/>
    <property type="evidence" value="ECO:0007669"/>
    <property type="project" value="UniProtKB-KW"/>
</dbReference>
<keyword evidence="4" id="KW-0255">Endonuclease</keyword>
<dbReference type="RefSeq" id="WP_068256402.1">
    <property type="nucleotide sequence ID" value="NZ_CP015515.1"/>
</dbReference>
<evidence type="ECO:0000256" key="1">
    <source>
        <dbReference type="ARBA" id="ARBA00008172"/>
    </source>
</evidence>
<dbReference type="GO" id="GO:0004519">
    <property type="term" value="F:endonuclease activity"/>
    <property type="evidence" value="ECO:0007669"/>
    <property type="project" value="UniProtKB-KW"/>
</dbReference>
<dbReference type="OrthoDB" id="9801102at2"/>
<dbReference type="SUPFAM" id="SSF143011">
    <property type="entry name" value="RelE-like"/>
    <property type="match status" value="1"/>
</dbReference>
<dbReference type="PATRIC" id="fig|33888.3.peg.3134"/>
<keyword evidence="5" id="KW-0378">Hydrolase</keyword>
<dbReference type="NCBIfam" id="TIGR02116">
    <property type="entry name" value="toxin_Txe_YoeB"/>
    <property type="match status" value="1"/>
</dbReference>
<evidence type="ECO:0000256" key="3">
    <source>
        <dbReference type="ARBA" id="ARBA00022722"/>
    </source>
</evidence>
<dbReference type="STRING" id="33888.A6122_2792"/>
<keyword evidence="9" id="KW-1185">Reference proteome</keyword>
<dbReference type="Gene3D" id="3.30.2310.20">
    <property type="entry name" value="RelE-like"/>
    <property type="match status" value="1"/>
</dbReference>
<dbReference type="KEGG" id="rtn:A6122_2792"/>
<evidence type="ECO:0000256" key="5">
    <source>
        <dbReference type="ARBA" id="ARBA00022801"/>
    </source>
</evidence>
<accession>A0A169C758</accession>
<sequence length="88" mass="10424">MTPRTLAWTAEAWEDYLSWQSQDRRTLRRLNLLIADVLRDDPFEGIGKPEPLKHALVGAWSRRIDETNRLIYLADDARITILQARYHY</sequence>